<evidence type="ECO:0000313" key="3">
    <source>
        <dbReference type="EMBL" id="KAJ8048894.1"/>
    </source>
</evidence>
<dbReference type="EMBL" id="JAIZAY010000001">
    <property type="protein sequence ID" value="KAJ8048894.1"/>
    <property type="molecule type" value="Genomic_DNA"/>
</dbReference>
<sequence length="131" mass="14733">MDSRITLLLMLGMATVSNTLEMVNFGCPPDWYAYSNFCYKYNLAMTFTAQQAKTHCEGVGAQLLYLTSPEEYMFARAISSRRNPASSSAETWIGLDDKANEGTFVWSNGEILTDSLEFWYPGLSNVIRLTL</sequence>
<dbReference type="Proteomes" id="UP001152320">
    <property type="component" value="Chromosome 1"/>
</dbReference>
<feature type="chain" id="PRO_5040495153" evidence="1">
    <location>
        <begin position="20"/>
        <end position="131"/>
    </location>
</feature>
<evidence type="ECO:0000256" key="1">
    <source>
        <dbReference type="SAM" id="SignalP"/>
    </source>
</evidence>
<dbReference type="InterPro" id="IPR001304">
    <property type="entry name" value="C-type_lectin-like"/>
</dbReference>
<dbReference type="InterPro" id="IPR016187">
    <property type="entry name" value="CTDL_fold"/>
</dbReference>
<dbReference type="SUPFAM" id="SSF56436">
    <property type="entry name" value="C-type lectin-like"/>
    <property type="match status" value="1"/>
</dbReference>
<dbReference type="Pfam" id="PF00059">
    <property type="entry name" value="Lectin_C"/>
    <property type="match status" value="1"/>
</dbReference>
<protein>
    <submittedName>
        <fullName evidence="3">C-type lectin domain family 4 member M</fullName>
    </submittedName>
</protein>
<dbReference type="AlphaFoldDB" id="A0A9Q1CQS0"/>
<dbReference type="InterPro" id="IPR050111">
    <property type="entry name" value="C-type_lectin/snaclec_domain"/>
</dbReference>
<proteinExistence type="predicted"/>
<keyword evidence="4" id="KW-1185">Reference proteome</keyword>
<dbReference type="PROSITE" id="PS50041">
    <property type="entry name" value="C_TYPE_LECTIN_2"/>
    <property type="match status" value="1"/>
</dbReference>
<name>A0A9Q1CQS0_HOLLE</name>
<dbReference type="PANTHER" id="PTHR22803">
    <property type="entry name" value="MANNOSE, PHOSPHOLIPASE, LECTIN RECEPTOR RELATED"/>
    <property type="match status" value="1"/>
</dbReference>
<gene>
    <name evidence="3" type="ORF">HOLleu_01396</name>
</gene>
<feature type="domain" description="C-type lectin" evidence="2">
    <location>
        <begin position="34"/>
        <end position="122"/>
    </location>
</feature>
<dbReference type="OrthoDB" id="6133475at2759"/>
<organism evidence="3 4">
    <name type="scientific">Holothuria leucospilota</name>
    <name type="common">Black long sea cucumber</name>
    <name type="synonym">Mertensiothuria leucospilota</name>
    <dbReference type="NCBI Taxonomy" id="206669"/>
    <lineage>
        <taxon>Eukaryota</taxon>
        <taxon>Metazoa</taxon>
        <taxon>Echinodermata</taxon>
        <taxon>Eleutherozoa</taxon>
        <taxon>Echinozoa</taxon>
        <taxon>Holothuroidea</taxon>
        <taxon>Aspidochirotacea</taxon>
        <taxon>Aspidochirotida</taxon>
        <taxon>Holothuriidae</taxon>
        <taxon>Holothuria</taxon>
    </lineage>
</organism>
<comment type="caution">
    <text evidence="3">The sequence shown here is derived from an EMBL/GenBank/DDBJ whole genome shotgun (WGS) entry which is preliminary data.</text>
</comment>
<feature type="signal peptide" evidence="1">
    <location>
        <begin position="1"/>
        <end position="19"/>
    </location>
</feature>
<dbReference type="InterPro" id="IPR016186">
    <property type="entry name" value="C-type_lectin-like/link_sf"/>
</dbReference>
<evidence type="ECO:0000259" key="2">
    <source>
        <dbReference type="PROSITE" id="PS50041"/>
    </source>
</evidence>
<keyword evidence="1" id="KW-0732">Signal</keyword>
<evidence type="ECO:0000313" key="4">
    <source>
        <dbReference type="Proteomes" id="UP001152320"/>
    </source>
</evidence>
<dbReference type="Gene3D" id="3.10.100.10">
    <property type="entry name" value="Mannose-Binding Protein A, subunit A"/>
    <property type="match status" value="1"/>
</dbReference>
<accession>A0A9Q1CQS0</accession>
<reference evidence="3" key="1">
    <citation type="submission" date="2021-10" db="EMBL/GenBank/DDBJ databases">
        <title>Tropical sea cucumber genome reveals ecological adaptation and Cuvierian tubules defense mechanism.</title>
        <authorList>
            <person name="Chen T."/>
        </authorList>
    </citation>
    <scope>NUCLEOTIDE SEQUENCE</scope>
    <source>
        <strain evidence="3">Nanhai2018</strain>
        <tissue evidence="3">Muscle</tissue>
    </source>
</reference>